<dbReference type="GO" id="GO:0005507">
    <property type="term" value="F:copper ion binding"/>
    <property type="evidence" value="ECO:0007669"/>
    <property type="project" value="InterPro"/>
</dbReference>
<keyword evidence="2" id="KW-0479">Metal-binding</keyword>
<feature type="compositionally biased region" description="Basic and acidic residues" evidence="3">
    <location>
        <begin position="96"/>
        <end position="115"/>
    </location>
</feature>
<comment type="cofactor">
    <cofactor evidence="2">
        <name>Cu cation</name>
        <dbReference type="ChEBI" id="CHEBI:23378"/>
    </cofactor>
    <text evidence="2">Binds 1 copper ion per subunit.</text>
</comment>
<dbReference type="Pfam" id="PF00080">
    <property type="entry name" value="Sod_Cu"/>
    <property type="match status" value="1"/>
</dbReference>
<keyword evidence="2" id="KW-0862">Zinc</keyword>
<dbReference type="PROSITE" id="PS00087">
    <property type="entry name" value="SOD_CU_ZN_1"/>
    <property type="match status" value="1"/>
</dbReference>
<comment type="function">
    <text evidence="2">Destroys radicals which are normally produced within the cells and which are toxic to biological systems.</text>
</comment>
<proteinExistence type="inferred from homology"/>
<dbReference type="EC" id="1.15.1.1" evidence="2"/>
<dbReference type="NCBIfam" id="NF007628">
    <property type="entry name" value="PRK10290.1"/>
    <property type="match status" value="1"/>
</dbReference>
<evidence type="ECO:0000259" key="5">
    <source>
        <dbReference type="Pfam" id="PF00080"/>
    </source>
</evidence>
<dbReference type="RefSeq" id="WP_132144848.1">
    <property type="nucleotide sequence ID" value="NZ_SMCS01000005.1"/>
</dbReference>
<dbReference type="PROSITE" id="PS00332">
    <property type="entry name" value="SOD_CU_ZN_2"/>
    <property type="match status" value="1"/>
</dbReference>
<feature type="domain" description="Superoxide dismutase copper/zinc binding" evidence="5">
    <location>
        <begin position="41"/>
        <end position="175"/>
    </location>
</feature>
<feature type="region of interest" description="Disordered" evidence="3">
    <location>
        <begin position="76"/>
        <end position="119"/>
    </location>
</feature>
<feature type="chain" id="PRO_5020325936" description="Superoxide dismutase [Cu-Zn]" evidence="4">
    <location>
        <begin position="20"/>
        <end position="176"/>
    </location>
</feature>
<keyword evidence="2" id="KW-0560">Oxidoreductase</keyword>
<dbReference type="InterPro" id="IPR036423">
    <property type="entry name" value="SOD-like_Cu/Zn_dom_sf"/>
</dbReference>
<dbReference type="InterPro" id="IPR018152">
    <property type="entry name" value="SOD_Cu/Zn_BS"/>
</dbReference>
<evidence type="ECO:0000256" key="1">
    <source>
        <dbReference type="ARBA" id="ARBA00010457"/>
    </source>
</evidence>
<evidence type="ECO:0000313" key="6">
    <source>
        <dbReference type="EMBL" id="TCV93217.1"/>
    </source>
</evidence>
<feature type="signal peptide" evidence="4">
    <location>
        <begin position="1"/>
        <end position="19"/>
    </location>
</feature>
<name>A0A4R3YKZ9_9GAMM</name>
<accession>A0A4R3YKZ9</accession>
<gene>
    <name evidence="6" type="ORF">EC912_10577</name>
</gene>
<dbReference type="InterPro" id="IPR024134">
    <property type="entry name" value="SOD_Cu/Zn_/chaperone"/>
</dbReference>
<comment type="similarity">
    <text evidence="1 2">Belongs to the Cu-Zn superoxide dismutase family.</text>
</comment>
<evidence type="ECO:0000256" key="3">
    <source>
        <dbReference type="SAM" id="MobiDB-lite"/>
    </source>
</evidence>
<evidence type="ECO:0000256" key="4">
    <source>
        <dbReference type="SAM" id="SignalP"/>
    </source>
</evidence>
<sequence length="176" mass="17796">MNKIAYALTGLLLCSTAFAADKTLEVPMNAVTADGVGAAVGKITVTESKYGLLFTPDLKGLAPGVHGFHLHANPSCEPGEKDGKKGAALAAGGHFDPAKTNKHEGPYSDSGHEGDLPALTVTADGSSATEVLAPRLKTLAELKGHALMVHAGGDNHSDHPEALGGGGARIVCGVVK</sequence>
<reference evidence="6 7" key="1">
    <citation type="submission" date="2019-03" db="EMBL/GenBank/DDBJ databases">
        <title>Above-ground endophytic microbial communities from plants in different locations in the United States.</title>
        <authorList>
            <person name="Frank C."/>
        </authorList>
    </citation>
    <scope>NUCLEOTIDE SEQUENCE [LARGE SCALE GENOMIC DNA]</scope>
    <source>
        <strain evidence="6 7">LP_13_YM</strain>
    </source>
</reference>
<evidence type="ECO:0000313" key="7">
    <source>
        <dbReference type="Proteomes" id="UP000295645"/>
    </source>
</evidence>
<dbReference type="InterPro" id="IPR001424">
    <property type="entry name" value="SOD_Cu_Zn_dom"/>
</dbReference>
<organism evidence="6 7">
    <name type="scientific">Luteibacter rhizovicinus</name>
    <dbReference type="NCBI Taxonomy" id="242606"/>
    <lineage>
        <taxon>Bacteria</taxon>
        <taxon>Pseudomonadati</taxon>
        <taxon>Pseudomonadota</taxon>
        <taxon>Gammaproteobacteria</taxon>
        <taxon>Lysobacterales</taxon>
        <taxon>Rhodanobacteraceae</taxon>
        <taxon>Luteibacter</taxon>
    </lineage>
</organism>
<keyword evidence="7" id="KW-1185">Reference proteome</keyword>
<keyword evidence="2" id="KW-0186">Copper</keyword>
<dbReference type="Proteomes" id="UP000295645">
    <property type="component" value="Unassembled WGS sequence"/>
</dbReference>
<comment type="caution">
    <text evidence="6">The sequence shown here is derived from an EMBL/GenBank/DDBJ whole genome shotgun (WGS) entry which is preliminary data.</text>
</comment>
<comment type="catalytic activity">
    <reaction evidence="2">
        <text>2 superoxide + 2 H(+) = H2O2 + O2</text>
        <dbReference type="Rhea" id="RHEA:20696"/>
        <dbReference type="ChEBI" id="CHEBI:15378"/>
        <dbReference type="ChEBI" id="CHEBI:15379"/>
        <dbReference type="ChEBI" id="CHEBI:16240"/>
        <dbReference type="ChEBI" id="CHEBI:18421"/>
        <dbReference type="EC" id="1.15.1.1"/>
    </reaction>
</comment>
<dbReference type="SUPFAM" id="SSF49329">
    <property type="entry name" value="Cu,Zn superoxide dismutase-like"/>
    <property type="match status" value="1"/>
</dbReference>
<evidence type="ECO:0000256" key="2">
    <source>
        <dbReference type="RuleBase" id="RU000393"/>
    </source>
</evidence>
<keyword evidence="4" id="KW-0732">Signal</keyword>
<dbReference type="GO" id="GO:0004784">
    <property type="term" value="F:superoxide dismutase activity"/>
    <property type="evidence" value="ECO:0007669"/>
    <property type="project" value="UniProtKB-EC"/>
</dbReference>
<dbReference type="EMBL" id="SMCS01000005">
    <property type="protein sequence ID" value="TCV93217.1"/>
    <property type="molecule type" value="Genomic_DNA"/>
</dbReference>
<dbReference type="OrthoDB" id="5431326at2"/>
<comment type="cofactor">
    <cofactor evidence="2">
        <name>Zn(2+)</name>
        <dbReference type="ChEBI" id="CHEBI:29105"/>
    </cofactor>
    <text evidence="2">Binds 1 zinc ion per subunit.</text>
</comment>
<dbReference type="AlphaFoldDB" id="A0A4R3YKZ9"/>
<dbReference type="CDD" id="cd00305">
    <property type="entry name" value="Cu-Zn_Superoxide_Dismutase"/>
    <property type="match status" value="1"/>
</dbReference>
<protein>
    <recommendedName>
        <fullName evidence="2">Superoxide dismutase [Cu-Zn]</fullName>
        <ecNumber evidence="2">1.15.1.1</ecNumber>
    </recommendedName>
</protein>
<dbReference type="PANTHER" id="PTHR10003">
    <property type="entry name" value="SUPEROXIDE DISMUTASE CU-ZN -RELATED"/>
    <property type="match status" value="1"/>
</dbReference>
<dbReference type="Gene3D" id="2.60.40.200">
    <property type="entry name" value="Superoxide dismutase, copper/zinc binding domain"/>
    <property type="match status" value="1"/>
</dbReference>